<dbReference type="Gene3D" id="1.10.357.10">
    <property type="entry name" value="Tetracycline Repressor, domain 2"/>
    <property type="match status" value="1"/>
</dbReference>
<dbReference type="Proteomes" id="UP001597510">
    <property type="component" value="Unassembled WGS sequence"/>
</dbReference>
<organism evidence="4 5">
    <name type="scientific">Emticicia soli</name>
    <dbReference type="NCBI Taxonomy" id="2027878"/>
    <lineage>
        <taxon>Bacteria</taxon>
        <taxon>Pseudomonadati</taxon>
        <taxon>Bacteroidota</taxon>
        <taxon>Cytophagia</taxon>
        <taxon>Cytophagales</taxon>
        <taxon>Leadbetterellaceae</taxon>
        <taxon>Emticicia</taxon>
    </lineage>
</organism>
<keyword evidence="5" id="KW-1185">Reference proteome</keyword>
<accession>A0ABW5J6F4</accession>
<evidence type="ECO:0000313" key="4">
    <source>
        <dbReference type="EMBL" id="MFD2521124.1"/>
    </source>
</evidence>
<dbReference type="InterPro" id="IPR009057">
    <property type="entry name" value="Homeodomain-like_sf"/>
</dbReference>
<dbReference type="InterPro" id="IPR050624">
    <property type="entry name" value="HTH-type_Tx_Regulator"/>
</dbReference>
<dbReference type="InterPro" id="IPR025722">
    <property type="entry name" value="TetR"/>
</dbReference>
<proteinExistence type="predicted"/>
<gene>
    <name evidence="4" type="ORF">ACFSR2_09535</name>
</gene>
<dbReference type="InterPro" id="IPR001647">
    <property type="entry name" value="HTH_TetR"/>
</dbReference>
<feature type="DNA-binding region" description="H-T-H motif" evidence="2">
    <location>
        <begin position="24"/>
        <end position="43"/>
    </location>
</feature>
<evidence type="ECO:0000256" key="1">
    <source>
        <dbReference type="ARBA" id="ARBA00023125"/>
    </source>
</evidence>
<dbReference type="Pfam" id="PF13972">
    <property type="entry name" value="TetR"/>
    <property type="match status" value="1"/>
</dbReference>
<keyword evidence="1 2" id="KW-0238">DNA-binding</keyword>
<comment type="caution">
    <text evidence="4">The sequence shown here is derived from an EMBL/GenBank/DDBJ whole genome shotgun (WGS) entry which is preliminary data.</text>
</comment>
<feature type="domain" description="HTH tetR-type" evidence="3">
    <location>
        <begin position="1"/>
        <end position="61"/>
    </location>
</feature>
<sequence>MTTKQRILQTSLQLFNQHGVDAVTVRQIAKELGMSHGNLCYHFPNTDAIAETLYEQLIEEMNFVLGEPAVLTDINLQAFYKLCAFVFGKLYKYKFIIQDFTSLTRRNENLKHKHRNLIRSRRVFFKISIEAGIQAGFLKPDIIEGQYENFFNQLFIIGDFWLASAEILYEGQEEDKLPTYLNTAFTLIVPYLTEKGLNEYKELLAIKQTNNYL</sequence>
<evidence type="ECO:0000256" key="2">
    <source>
        <dbReference type="PROSITE-ProRule" id="PRU00335"/>
    </source>
</evidence>
<protein>
    <submittedName>
        <fullName evidence="4">TetR/AcrR family transcriptional regulator</fullName>
    </submittedName>
</protein>
<dbReference type="PRINTS" id="PR00455">
    <property type="entry name" value="HTHTETR"/>
</dbReference>
<dbReference type="PANTHER" id="PTHR43479">
    <property type="entry name" value="ACREF/ENVCD OPERON REPRESSOR-RELATED"/>
    <property type="match status" value="1"/>
</dbReference>
<reference evidence="5" key="1">
    <citation type="journal article" date="2019" name="Int. J. Syst. Evol. Microbiol.">
        <title>The Global Catalogue of Microorganisms (GCM) 10K type strain sequencing project: providing services to taxonomists for standard genome sequencing and annotation.</title>
        <authorList>
            <consortium name="The Broad Institute Genomics Platform"/>
            <consortium name="The Broad Institute Genome Sequencing Center for Infectious Disease"/>
            <person name="Wu L."/>
            <person name="Ma J."/>
        </authorList>
    </citation>
    <scope>NUCLEOTIDE SEQUENCE [LARGE SCALE GENOMIC DNA]</scope>
    <source>
        <strain evidence="5">KCTC 52344</strain>
    </source>
</reference>
<name>A0ABW5J6F4_9BACT</name>
<evidence type="ECO:0000259" key="3">
    <source>
        <dbReference type="PROSITE" id="PS50977"/>
    </source>
</evidence>
<dbReference type="RefSeq" id="WP_340234760.1">
    <property type="nucleotide sequence ID" value="NZ_JBBEWC010000003.1"/>
</dbReference>
<dbReference type="EMBL" id="JBHULC010000008">
    <property type="protein sequence ID" value="MFD2521124.1"/>
    <property type="molecule type" value="Genomic_DNA"/>
</dbReference>
<dbReference type="PANTHER" id="PTHR43479:SF12">
    <property type="entry name" value="TRANSCRIPTIONAL REGULATORY PROTEIN"/>
    <property type="match status" value="1"/>
</dbReference>
<dbReference type="PROSITE" id="PS50977">
    <property type="entry name" value="HTH_TETR_2"/>
    <property type="match status" value="1"/>
</dbReference>
<dbReference type="Pfam" id="PF00440">
    <property type="entry name" value="TetR_N"/>
    <property type="match status" value="1"/>
</dbReference>
<dbReference type="SUPFAM" id="SSF46689">
    <property type="entry name" value="Homeodomain-like"/>
    <property type="match status" value="1"/>
</dbReference>
<evidence type="ECO:0000313" key="5">
    <source>
        <dbReference type="Proteomes" id="UP001597510"/>
    </source>
</evidence>